<dbReference type="AlphaFoldDB" id="A0A085N9T3"/>
<feature type="compositionally biased region" description="Basic residues" evidence="1">
    <location>
        <begin position="346"/>
        <end position="357"/>
    </location>
</feature>
<reference evidence="3" key="1">
    <citation type="journal article" date="2014" name="Nat. Genet.">
        <title>Genome and transcriptome of the porcine whipworm Trichuris suis.</title>
        <authorList>
            <person name="Jex A.R."/>
            <person name="Nejsum P."/>
            <person name="Schwarz E.M."/>
            <person name="Hu L."/>
            <person name="Young N.D."/>
            <person name="Hall R.S."/>
            <person name="Korhonen P.K."/>
            <person name="Liao S."/>
            <person name="Thamsborg S."/>
            <person name="Xia J."/>
            <person name="Xu P."/>
            <person name="Wang S."/>
            <person name="Scheerlinck J.P."/>
            <person name="Hofmann A."/>
            <person name="Sternberg P.W."/>
            <person name="Wang J."/>
            <person name="Gasser R.B."/>
        </authorList>
    </citation>
    <scope>NUCLEOTIDE SEQUENCE [LARGE SCALE GENOMIC DNA]</scope>
    <source>
        <strain evidence="3">DCEP-RM93F</strain>
    </source>
</reference>
<evidence type="ECO:0000259" key="2">
    <source>
        <dbReference type="PROSITE" id="PS50994"/>
    </source>
</evidence>
<dbReference type="Proteomes" id="UP000030758">
    <property type="component" value="Unassembled WGS sequence"/>
</dbReference>
<dbReference type="PANTHER" id="PTHR37984">
    <property type="entry name" value="PROTEIN CBG26694"/>
    <property type="match status" value="1"/>
</dbReference>
<feature type="domain" description="Integrase catalytic" evidence="2">
    <location>
        <begin position="116"/>
        <end position="227"/>
    </location>
</feature>
<feature type="compositionally biased region" description="Basic and acidic residues" evidence="1">
    <location>
        <begin position="331"/>
        <end position="341"/>
    </location>
</feature>
<proteinExistence type="predicted"/>
<dbReference type="PANTHER" id="PTHR37984:SF5">
    <property type="entry name" value="PROTEIN NYNRIN-LIKE"/>
    <property type="match status" value="1"/>
</dbReference>
<organism evidence="3">
    <name type="scientific">Trichuris suis</name>
    <name type="common">pig whipworm</name>
    <dbReference type="NCBI Taxonomy" id="68888"/>
    <lineage>
        <taxon>Eukaryota</taxon>
        <taxon>Metazoa</taxon>
        <taxon>Ecdysozoa</taxon>
        <taxon>Nematoda</taxon>
        <taxon>Enoplea</taxon>
        <taxon>Dorylaimia</taxon>
        <taxon>Trichinellida</taxon>
        <taxon>Trichuridae</taxon>
        <taxon>Trichuris</taxon>
    </lineage>
</organism>
<dbReference type="InterPro" id="IPR012337">
    <property type="entry name" value="RNaseH-like_sf"/>
</dbReference>
<dbReference type="PROSITE" id="PS50994">
    <property type="entry name" value="INTEGRASE"/>
    <property type="match status" value="1"/>
</dbReference>
<dbReference type="SUPFAM" id="SSF53098">
    <property type="entry name" value="Ribonuclease H-like"/>
    <property type="match status" value="1"/>
</dbReference>
<dbReference type="GO" id="GO:0015074">
    <property type="term" value="P:DNA integration"/>
    <property type="evidence" value="ECO:0007669"/>
    <property type="project" value="InterPro"/>
</dbReference>
<dbReference type="Pfam" id="PF00665">
    <property type="entry name" value="rve"/>
    <property type="match status" value="1"/>
</dbReference>
<evidence type="ECO:0000256" key="1">
    <source>
        <dbReference type="SAM" id="MobiDB-lite"/>
    </source>
</evidence>
<gene>
    <name evidence="3" type="ORF">M514_10238</name>
</gene>
<dbReference type="Gene3D" id="3.30.420.10">
    <property type="entry name" value="Ribonuclease H-like superfamily/Ribonuclease H"/>
    <property type="match status" value="1"/>
</dbReference>
<dbReference type="EMBL" id="KL367526">
    <property type="protein sequence ID" value="KFD66229.1"/>
    <property type="molecule type" value="Genomic_DNA"/>
</dbReference>
<dbReference type="InterPro" id="IPR036397">
    <property type="entry name" value="RNaseH_sf"/>
</dbReference>
<protein>
    <recommendedName>
        <fullName evidence="2">Integrase catalytic domain-containing protein</fullName>
    </recommendedName>
</protein>
<feature type="region of interest" description="Disordered" evidence="1">
    <location>
        <begin position="293"/>
        <end position="357"/>
    </location>
</feature>
<feature type="region of interest" description="Disordered" evidence="1">
    <location>
        <begin position="250"/>
        <end position="277"/>
    </location>
</feature>
<accession>A0A085N9T3</accession>
<dbReference type="GO" id="GO:0003676">
    <property type="term" value="F:nucleic acid binding"/>
    <property type="evidence" value="ECO:0007669"/>
    <property type="project" value="InterPro"/>
</dbReference>
<dbReference type="InterPro" id="IPR001584">
    <property type="entry name" value="Integrase_cat-core"/>
</dbReference>
<name>A0A085N9T3_9BILA</name>
<dbReference type="InterPro" id="IPR050951">
    <property type="entry name" value="Retrovirus_Pol_polyprotein"/>
</dbReference>
<sequence>MAGRPKSGYPCRDECLCHYACTGTGNTHGFWHRVKRSSTVNRRMELSCLDFDIVHRPGRDNVPPDVFSRAFCGTVPHDPKTGPIQSTGRDDESLLCCICAECKPLFYRPDGAAVIKAIQPYERLNLDFKGLLPGEPANRFLLCIVDEYSRFPFAFPCLDTSAASVIRIMNELFALFGVPAYVHTGRGSAFMSRELREFFVGKGISCSRNTRYNPQGNGQAERYVDVIWKTPPIGYWHVVANMTATVWTSSLKKARPPVQKRSPGGRSRTTRGKPAVRSCMLSRRSRNYVSIRHLAPSGNPSAEENEGDVNDGISPPEAHTKMGNEDFALDPDSRPAEDRIIPRRSAITRRPPKRLDL</sequence>
<evidence type="ECO:0000313" key="3">
    <source>
        <dbReference type="EMBL" id="KFD66229.1"/>
    </source>
</evidence>